<evidence type="ECO:0000256" key="2">
    <source>
        <dbReference type="ARBA" id="ARBA00022598"/>
    </source>
</evidence>
<dbReference type="CDD" id="cd07957">
    <property type="entry name" value="Anticodon_Ia_Met"/>
    <property type="match status" value="1"/>
</dbReference>
<dbReference type="GO" id="GO:0005524">
    <property type="term" value="F:ATP binding"/>
    <property type="evidence" value="ECO:0007669"/>
    <property type="project" value="UniProtKB-KW"/>
</dbReference>
<dbReference type="Pfam" id="PF09334">
    <property type="entry name" value="tRNA-synt_1g"/>
    <property type="match status" value="1"/>
</dbReference>
<dbReference type="PANTHER" id="PTHR45765:SF1">
    <property type="entry name" value="METHIONINE--TRNA LIGASE, CYTOPLASMIC"/>
    <property type="match status" value="1"/>
</dbReference>
<dbReference type="GO" id="GO:0005829">
    <property type="term" value="C:cytosol"/>
    <property type="evidence" value="ECO:0007669"/>
    <property type="project" value="TreeGrafter"/>
</dbReference>
<name>A0A803MVJ1_CHEQI</name>
<reference evidence="10" key="1">
    <citation type="journal article" date="2017" name="Nature">
        <title>The genome of Chenopodium quinoa.</title>
        <authorList>
            <person name="Jarvis D.E."/>
            <person name="Ho Y.S."/>
            <person name="Lightfoot D.J."/>
            <person name="Schmoeckel S.M."/>
            <person name="Li B."/>
            <person name="Borm T.J.A."/>
            <person name="Ohyanagi H."/>
            <person name="Mineta K."/>
            <person name="Michell C.T."/>
            <person name="Saber N."/>
            <person name="Kharbatia N.M."/>
            <person name="Rupper R.R."/>
            <person name="Sharp A.R."/>
            <person name="Dally N."/>
            <person name="Boughton B.A."/>
            <person name="Woo Y.H."/>
            <person name="Gao G."/>
            <person name="Schijlen E.G.W.M."/>
            <person name="Guo X."/>
            <person name="Momin A.A."/>
            <person name="Negrao S."/>
            <person name="Al-Babili S."/>
            <person name="Gehring C."/>
            <person name="Roessner U."/>
            <person name="Jung C."/>
            <person name="Murphy K."/>
            <person name="Arold S.T."/>
            <person name="Gojobori T."/>
            <person name="van der Linden C.G."/>
            <person name="van Loo E.N."/>
            <person name="Jellen E.N."/>
            <person name="Maughan P.J."/>
            <person name="Tester M."/>
        </authorList>
    </citation>
    <scope>NUCLEOTIDE SEQUENCE [LARGE SCALE GENOMIC DNA]</scope>
    <source>
        <strain evidence="10">cv. PI 614886</strain>
    </source>
</reference>
<keyword evidence="5 7" id="KW-0648">Protein biosynthesis</keyword>
<dbReference type="GO" id="GO:0006431">
    <property type="term" value="P:methionyl-tRNA aminoacylation"/>
    <property type="evidence" value="ECO:0007669"/>
    <property type="project" value="InterPro"/>
</dbReference>
<dbReference type="PANTHER" id="PTHR45765">
    <property type="entry name" value="METHIONINE--TRNA LIGASE"/>
    <property type="match status" value="1"/>
</dbReference>
<evidence type="ECO:0000313" key="10">
    <source>
        <dbReference type="EnsemblPlants" id="AUR62035918-RA:cds"/>
    </source>
</evidence>
<evidence type="ECO:0000259" key="9">
    <source>
        <dbReference type="Pfam" id="PF19303"/>
    </source>
</evidence>
<evidence type="ECO:0000256" key="3">
    <source>
        <dbReference type="ARBA" id="ARBA00022741"/>
    </source>
</evidence>
<feature type="domain" description="Methionyl-tRNA synthetase anticodon-binding" evidence="9">
    <location>
        <begin position="181"/>
        <end position="296"/>
    </location>
</feature>
<evidence type="ECO:0000256" key="4">
    <source>
        <dbReference type="ARBA" id="ARBA00022840"/>
    </source>
</evidence>
<dbReference type="InterPro" id="IPR009080">
    <property type="entry name" value="tRNAsynth_Ia_anticodon-bd"/>
</dbReference>
<keyword evidence="3 7" id="KW-0547">Nucleotide-binding</keyword>
<keyword evidence="4 7" id="KW-0067">ATP-binding</keyword>
<dbReference type="PRINTS" id="PR01041">
    <property type="entry name" value="TRNASYNTHMET"/>
</dbReference>
<keyword evidence="2 7" id="KW-0436">Ligase</keyword>
<protein>
    <recommendedName>
        <fullName evidence="1">methionine--tRNA ligase</fullName>
        <ecNumber evidence="1">6.1.1.10</ecNumber>
    </recommendedName>
</protein>
<feature type="domain" description="Methionyl/Leucyl tRNA synthetase" evidence="8">
    <location>
        <begin position="1"/>
        <end position="132"/>
    </location>
</feature>
<dbReference type="InterPro" id="IPR014729">
    <property type="entry name" value="Rossmann-like_a/b/a_fold"/>
</dbReference>
<dbReference type="SUPFAM" id="SSF52374">
    <property type="entry name" value="Nucleotidylyl transferase"/>
    <property type="match status" value="1"/>
</dbReference>
<dbReference type="AlphaFoldDB" id="A0A803MVJ1"/>
<sequence>MYVWFDAPLGYISITKCHTSEWELWWKNPQNVELHQFMGKDNISFHSELEKIGPYLIQSIHATHFLLFGAGKFSKSKGIGIFGDEVKDTNIPVEVWRYYLLSARPEISWEDLQAKLNSELADNLGNFMNRVLTFVAKPPGKGYNSIVPEVLDAVLSEIDIEFGDSLKHYVGKLKDGLKAAMAIANEGNRHFQRTKVWKLYVEDRSRCSFVVKTLVGVLCILACLLQPYMPSFTIKVLKQLNLEDCVLTLHDEDIERAQKPWEIVPAGHKIGKPCPLFRKLSDDDVNELEKEFCGSQTERHENVVLLNKSEVDVTK</sequence>
<dbReference type="GO" id="GO:0004825">
    <property type="term" value="F:methionine-tRNA ligase activity"/>
    <property type="evidence" value="ECO:0007669"/>
    <property type="project" value="UniProtKB-EC"/>
</dbReference>
<proteinExistence type="inferred from homology"/>
<dbReference type="InterPro" id="IPR023458">
    <property type="entry name" value="Met-tRNA_ligase_1"/>
</dbReference>
<dbReference type="EnsemblPlants" id="AUR62035918-RA">
    <property type="protein sequence ID" value="AUR62035918-RA:cds"/>
    <property type="gene ID" value="AUR62035918"/>
</dbReference>
<dbReference type="Pfam" id="PF19303">
    <property type="entry name" value="Anticodon_3"/>
    <property type="match status" value="1"/>
</dbReference>
<dbReference type="Proteomes" id="UP000596660">
    <property type="component" value="Unplaced"/>
</dbReference>
<dbReference type="EC" id="6.1.1.10" evidence="1"/>
<dbReference type="GO" id="GO:0017101">
    <property type="term" value="C:aminoacyl-tRNA synthetase multienzyme complex"/>
    <property type="evidence" value="ECO:0007669"/>
    <property type="project" value="TreeGrafter"/>
</dbReference>
<evidence type="ECO:0000256" key="5">
    <source>
        <dbReference type="ARBA" id="ARBA00022917"/>
    </source>
</evidence>
<keyword evidence="11" id="KW-1185">Reference proteome</keyword>
<organism evidence="10 11">
    <name type="scientific">Chenopodium quinoa</name>
    <name type="common">Quinoa</name>
    <dbReference type="NCBI Taxonomy" id="63459"/>
    <lineage>
        <taxon>Eukaryota</taxon>
        <taxon>Viridiplantae</taxon>
        <taxon>Streptophyta</taxon>
        <taxon>Embryophyta</taxon>
        <taxon>Tracheophyta</taxon>
        <taxon>Spermatophyta</taxon>
        <taxon>Magnoliopsida</taxon>
        <taxon>eudicotyledons</taxon>
        <taxon>Gunneridae</taxon>
        <taxon>Pentapetalae</taxon>
        <taxon>Caryophyllales</taxon>
        <taxon>Chenopodiaceae</taxon>
        <taxon>Chenopodioideae</taxon>
        <taxon>Atripliceae</taxon>
        <taxon>Chenopodium</taxon>
    </lineage>
</organism>
<dbReference type="InterPro" id="IPR015413">
    <property type="entry name" value="Methionyl/Leucyl_tRNA_Synth"/>
</dbReference>
<evidence type="ECO:0000256" key="1">
    <source>
        <dbReference type="ARBA" id="ARBA00012838"/>
    </source>
</evidence>
<dbReference type="Gene3D" id="3.40.50.620">
    <property type="entry name" value="HUPs"/>
    <property type="match status" value="1"/>
</dbReference>
<accession>A0A803MVJ1</accession>
<reference evidence="10" key="2">
    <citation type="submission" date="2021-03" db="UniProtKB">
        <authorList>
            <consortium name="EnsemblPlants"/>
        </authorList>
    </citation>
    <scope>IDENTIFICATION</scope>
</reference>
<evidence type="ECO:0000256" key="6">
    <source>
        <dbReference type="ARBA" id="ARBA00023146"/>
    </source>
</evidence>
<evidence type="ECO:0000259" key="8">
    <source>
        <dbReference type="Pfam" id="PF09334"/>
    </source>
</evidence>
<evidence type="ECO:0000313" key="11">
    <source>
        <dbReference type="Proteomes" id="UP000596660"/>
    </source>
</evidence>
<dbReference type="Gene3D" id="1.10.730.10">
    <property type="entry name" value="Isoleucyl-tRNA Synthetase, Domain 1"/>
    <property type="match status" value="1"/>
</dbReference>
<dbReference type="OMA" id="AHICHIA"/>
<dbReference type="InterPro" id="IPR033911">
    <property type="entry name" value="MetRS_core"/>
</dbReference>
<dbReference type="SUPFAM" id="SSF47323">
    <property type="entry name" value="Anticodon-binding domain of a subclass of class I aminoacyl-tRNA synthetases"/>
    <property type="match status" value="1"/>
</dbReference>
<evidence type="ECO:0000256" key="7">
    <source>
        <dbReference type="RuleBase" id="RU363039"/>
    </source>
</evidence>
<comment type="similarity">
    <text evidence="7">Belongs to the class-I aminoacyl-tRNA synthetase family.</text>
</comment>
<dbReference type="Gramene" id="AUR62035918-RA">
    <property type="protein sequence ID" value="AUR62035918-RA:cds"/>
    <property type="gene ID" value="AUR62035918"/>
</dbReference>
<dbReference type="InterPro" id="IPR041872">
    <property type="entry name" value="Anticodon_Met"/>
</dbReference>
<keyword evidence="6 7" id="KW-0030">Aminoacyl-tRNA synthetase</keyword>